<dbReference type="Proteomes" id="UP000564885">
    <property type="component" value="Unassembled WGS sequence"/>
</dbReference>
<gene>
    <name evidence="1" type="ORF">HJG44_22255</name>
</gene>
<accession>A0A849IGL3</accession>
<organism evidence="1 2">
    <name type="scientific">Enterovirga aerilata</name>
    <dbReference type="NCBI Taxonomy" id="2730920"/>
    <lineage>
        <taxon>Bacteria</taxon>
        <taxon>Pseudomonadati</taxon>
        <taxon>Pseudomonadota</taxon>
        <taxon>Alphaproteobacteria</taxon>
        <taxon>Hyphomicrobiales</taxon>
        <taxon>Methylobacteriaceae</taxon>
        <taxon>Enterovirga</taxon>
    </lineage>
</organism>
<proteinExistence type="predicted"/>
<comment type="caution">
    <text evidence="1">The sequence shown here is derived from an EMBL/GenBank/DDBJ whole genome shotgun (WGS) entry which is preliminary data.</text>
</comment>
<sequence length="117" mass="13089">MTTLTLNDDQLVLVCQGLARIMSEEAEAAGRYIFDYADRPDGPGSLIDKERNRYLAAAAILDAIHGTDYPERHIFRLSQFKTDARNAARRHADRRLERGDHLSPAQRALAAELDGIP</sequence>
<evidence type="ECO:0000313" key="1">
    <source>
        <dbReference type="EMBL" id="NNM75087.1"/>
    </source>
</evidence>
<keyword evidence="2" id="KW-1185">Reference proteome</keyword>
<reference evidence="1 2" key="1">
    <citation type="submission" date="2020-04" db="EMBL/GenBank/DDBJ databases">
        <title>Enterovirga sp. isolate from soil.</title>
        <authorList>
            <person name="Chea S."/>
            <person name="Kim D.-U."/>
        </authorList>
    </citation>
    <scope>NUCLEOTIDE SEQUENCE [LARGE SCALE GENOMIC DNA]</scope>
    <source>
        <strain evidence="1 2">DB1703</strain>
    </source>
</reference>
<dbReference type="AlphaFoldDB" id="A0A849IGL3"/>
<dbReference type="EMBL" id="JABEPP010000007">
    <property type="protein sequence ID" value="NNM75087.1"/>
    <property type="molecule type" value="Genomic_DNA"/>
</dbReference>
<name>A0A849IGL3_9HYPH</name>
<dbReference type="RefSeq" id="WP_171220587.1">
    <property type="nucleotide sequence ID" value="NZ_JABEPP010000007.1"/>
</dbReference>
<evidence type="ECO:0000313" key="2">
    <source>
        <dbReference type="Proteomes" id="UP000564885"/>
    </source>
</evidence>
<protein>
    <submittedName>
        <fullName evidence="1">Uncharacterized protein</fullName>
    </submittedName>
</protein>